<accession>A0A8J8CB80</accession>
<evidence type="ECO:0000313" key="2">
    <source>
        <dbReference type="Proteomes" id="UP000716004"/>
    </source>
</evidence>
<organism evidence="1 2">
    <name type="scientific">Candidatus Sysuiplasma superficiale</name>
    <dbReference type="NCBI Taxonomy" id="2823368"/>
    <lineage>
        <taxon>Archaea</taxon>
        <taxon>Methanobacteriati</taxon>
        <taxon>Thermoplasmatota</taxon>
        <taxon>Thermoplasmata</taxon>
        <taxon>Candidatus Sysuiplasmatales</taxon>
        <taxon>Candidatus Sysuiplasmataceae</taxon>
        <taxon>Candidatus Sysuiplasma</taxon>
    </lineage>
</organism>
<proteinExistence type="predicted"/>
<protein>
    <submittedName>
        <fullName evidence="1">Uncharacterized protein</fullName>
    </submittedName>
</protein>
<gene>
    <name evidence="1" type="ORF">J9259_06625</name>
</gene>
<sequence>MGERSPAGDKKTVTLYKCWFCGREYKTEQEADRCHNAGYYPVFRDGTKRKRTPFGN</sequence>
<evidence type="ECO:0000313" key="1">
    <source>
        <dbReference type="EMBL" id="MBX8632173.1"/>
    </source>
</evidence>
<dbReference type="AlphaFoldDB" id="A0A8J8CB80"/>
<reference evidence="1" key="1">
    <citation type="submission" date="2021-04" db="EMBL/GenBank/DDBJ databases">
        <title>Genomic insights into ecological role and evolution of a novel Thermoplasmata order Candidatus Sysuiplasmatales.</title>
        <authorList>
            <person name="Yuan Y."/>
        </authorList>
    </citation>
    <scope>NUCLEOTIDE SEQUENCE</scope>
    <source>
        <strain evidence="1">YP2-bin.285</strain>
    </source>
</reference>
<dbReference type="EMBL" id="JAGVSJ010000016">
    <property type="protein sequence ID" value="MBX8632173.1"/>
    <property type="molecule type" value="Genomic_DNA"/>
</dbReference>
<name>A0A8J8CB80_9ARCH</name>
<dbReference type="Proteomes" id="UP000716004">
    <property type="component" value="Unassembled WGS sequence"/>
</dbReference>
<comment type="caution">
    <text evidence="1">The sequence shown here is derived from an EMBL/GenBank/DDBJ whole genome shotgun (WGS) entry which is preliminary data.</text>
</comment>